<proteinExistence type="predicted"/>
<evidence type="ECO:0000313" key="1">
    <source>
        <dbReference type="EMBL" id="EIE98084.1"/>
    </source>
</evidence>
<keyword evidence="2" id="KW-1185">Reference proteome</keyword>
<name>I1CZG0_9PSEU</name>
<accession>I1CZG0</accession>
<dbReference type="EMBL" id="CM001484">
    <property type="protein sequence ID" value="EIE98084.1"/>
    <property type="molecule type" value="Genomic_DNA"/>
</dbReference>
<reference evidence="2" key="2">
    <citation type="submission" date="2012-01" db="EMBL/GenBank/DDBJ databases">
        <title>Noncontiguous Finished sequence of chromosome of Saccharomonospora glauca K62.</title>
        <authorList>
            <consortium name="US DOE Joint Genome Institute"/>
            <person name="Lucas S."/>
            <person name="Han J."/>
            <person name="Lapidus A."/>
            <person name="Cheng J.-F."/>
            <person name="Goodwin L."/>
            <person name="Pitluck S."/>
            <person name="Peters L."/>
            <person name="Mikhailova N."/>
            <person name="Held B."/>
            <person name="Detter J.C."/>
            <person name="Han C."/>
            <person name="Tapia R."/>
            <person name="Land M."/>
            <person name="Hauser L."/>
            <person name="Kyrpides N."/>
            <person name="Ivanova N."/>
            <person name="Pagani I."/>
            <person name="Brambilla E.-M."/>
            <person name="Klenk H.-P."/>
            <person name="Woyke T."/>
        </authorList>
    </citation>
    <scope>NUCLEOTIDE SEQUENCE [LARGE SCALE GENOMIC DNA]</scope>
    <source>
        <strain evidence="2">K62</strain>
    </source>
</reference>
<reference evidence="1 2" key="1">
    <citation type="submission" date="2011-09" db="EMBL/GenBank/DDBJ databases">
        <authorList>
            <consortium name="US DOE Joint Genome Institute (JGI-PGF)"/>
            <person name="Lucas S."/>
            <person name="Han J."/>
            <person name="Lapidus A."/>
            <person name="Cheng J.-F."/>
            <person name="Goodwin L."/>
            <person name="Pitluck S."/>
            <person name="Peters L."/>
            <person name="Land M.L."/>
            <person name="Hauser L."/>
            <person name="Brambilla E."/>
            <person name="Klenk H.-P."/>
            <person name="Woyke T.J."/>
        </authorList>
    </citation>
    <scope>NUCLEOTIDE SEQUENCE [LARGE SCALE GENOMIC DNA]</scope>
    <source>
        <strain evidence="1 2">K62</strain>
    </source>
</reference>
<dbReference type="RefSeq" id="WP_005462496.1">
    <property type="nucleotide sequence ID" value="NZ_CM001484.1"/>
</dbReference>
<protein>
    <submittedName>
        <fullName evidence="1">Uncharacterized protein</fullName>
    </submittedName>
</protein>
<gene>
    <name evidence="1" type="ORF">SacglDRAFT_01151</name>
</gene>
<evidence type="ECO:0000313" key="2">
    <source>
        <dbReference type="Proteomes" id="UP000005087"/>
    </source>
</evidence>
<dbReference type="AlphaFoldDB" id="I1CZG0"/>
<organism evidence="1 2">
    <name type="scientific">Saccharomonospora glauca K62</name>
    <dbReference type="NCBI Taxonomy" id="928724"/>
    <lineage>
        <taxon>Bacteria</taxon>
        <taxon>Bacillati</taxon>
        <taxon>Actinomycetota</taxon>
        <taxon>Actinomycetes</taxon>
        <taxon>Pseudonocardiales</taxon>
        <taxon>Pseudonocardiaceae</taxon>
        <taxon>Saccharomonospora</taxon>
    </lineage>
</organism>
<dbReference type="HOGENOM" id="CLU_2397821_0_0_11"/>
<dbReference type="STRING" id="928724.SacglDRAFT_01151"/>
<dbReference type="Proteomes" id="UP000005087">
    <property type="component" value="Chromosome"/>
</dbReference>
<sequence>MTTTERRTLPGYPAVEIHWDDENITVAGYPEGPDYVLVITGDLHVPFPIEIKRWLADGCRGSGKMTYDDCIVYRIYDNCPGSTKAHLCRAEAG</sequence>